<dbReference type="Pfam" id="PF08600">
    <property type="entry name" value="NuBaID_C"/>
    <property type="match status" value="1"/>
</dbReference>
<feature type="compositionally biased region" description="Low complexity" evidence="6">
    <location>
        <begin position="67"/>
        <end position="81"/>
    </location>
</feature>
<keyword evidence="3" id="KW-0863">Zinc-finger</keyword>
<dbReference type="PANTHER" id="PTHR15835">
    <property type="entry name" value="NUCLEAR-INTERACTING PARTNER OF ALK"/>
    <property type="match status" value="1"/>
</dbReference>
<evidence type="ECO:0000313" key="10">
    <source>
        <dbReference type="Proteomes" id="UP001219355"/>
    </source>
</evidence>
<keyword evidence="5" id="KW-0539">Nucleus</keyword>
<evidence type="ECO:0000256" key="4">
    <source>
        <dbReference type="ARBA" id="ARBA00022833"/>
    </source>
</evidence>
<feature type="region of interest" description="Disordered" evidence="6">
    <location>
        <begin position="227"/>
        <end position="248"/>
    </location>
</feature>
<accession>A0AAF0IIK8</accession>
<dbReference type="PANTHER" id="PTHR15835:SF6">
    <property type="entry name" value="ZINC FINGER C3HC-TYPE PROTEIN 1"/>
    <property type="match status" value="1"/>
</dbReference>
<keyword evidence="4" id="KW-0862">Zinc</keyword>
<feature type="region of interest" description="Disordered" evidence="6">
    <location>
        <begin position="14"/>
        <end position="81"/>
    </location>
</feature>
<evidence type="ECO:0000256" key="5">
    <source>
        <dbReference type="ARBA" id="ARBA00023242"/>
    </source>
</evidence>
<proteinExistence type="predicted"/>
<dbReference type="AlphaFoldDB" id="A0AAF0IIK8"/>
<reference evidence="9" key="1">
    <citation type="submission" date="2023-03" db="EMBL/GenBank/DDBJ databases">
        <title>Emydomyces testavorans Genome Sequence.</title>
        <authorList>
            <person name="Hoyer L."/>
        </authorList>
    </citation>
    <scope>NUCLEOTIDE SEQUENCE</scope>
    <source>
        <strain evidence="9">16-2883</strain>
    </source>
</reference>
<dbReference type="GO" id="GO:0008270">
    <property type="term" value="F:zinc ion binding"/>
    <property type="evidence" value="ECO:0007669"/>
    <property type="project" value="UniProtKB-KW"/>
</dbReference>
<dbReference type="EMBL" id="CP120628">
    <property type="protein sequence ID" value="WEW58213.1"/>
    <property type="molecule type" value="Genomic_DNA"/>
</dbReference>
<sequence>MSYTLASKKRKFHRALESLSNGNAQKPPSLAPIPKDTDISTPKSIDPTIKRVRLTPTSEPDGAIICPSKSPLASRSSTSSLRPNFVPWDRDRFLERLETFRRVDRWSPKPEAINEVQWAKRGWSCVDVMRVECVGGCGHSVVVKLPDDIDDLEEYDSEKIEEQKQVHSIHRLLLAKPDNALGGLQERYFRLTSLEDKLPSIECIALPEGMDINSVLEKIPSDVLSADQSAEGNSHAAEGEPEVTPSEITQTKVNKAAVALALFGWDLCGDKNSGLASCKACFRRLGLWMYKPKADGSSSVYPNLDVVNEHLDYCPWVNAKTQSGSEKRAGQGIGVGSALPGWEVLQNVIRNAYRRRTWSAESGVVSLGDHDQDLEPTELDVETRKTKDREWWAKLRRVRQALQVKGPKKKKGSS</sequence>
<evidence type="ECO:0000256" key="6">
    <source>
        <dbReference type="SAM" id="MobiDB-lite"/>
    </source>
</evidence>
<comment type="subcellular location">
    <subcellularLocation>
        <location evidence="1">Nucleus</location>
    </subcellularLocation>
</comment>
<evidence type="ECO:0000259" key="8">
    <source>
        <dbReference type="Pfam" id="PF08600"/>
    </source>
</evidence>
<evidence type="ECO:0000256" key="3">
    <source>
        <dbReference type="ARBA" id="ARBA00022771"/>
    </source>
</evidence>
<evidence type="ECO:0000259" key="7">
    <source>
        <dbReference type="Pfam" id="PF07967"/>
    </source>
</evidence>
<feature type="domain" description="C3HC-type" evidence="7">
    <location>
        <begin position="87"/>
        <end position="159"/>
    </location>
</feature>
<dbReference type="Pfam" id="PF07967">
    <property type="entry name" value="zf-C3HC"/>
    <property type="match status" value="1"/>
</dbReference>
<dbReference type="InterPro" id="IPR013909">
    <property type="entry name" value="NuBaID_C"/>
</dbReference>
<keyword evidence="2" id="KW-0479">Metal-binding</keyword>
<evidence type="ECO:0000313" key="9">
    <source>
        <dbReference type="EMBL" id="WEW58213.1"/>
    </source>
</evidence>
<gene>
    <name evidence="9" type="ORF">PRK78_003681</name>
</gene>
<evidence type="ECO:0000256" key="1">
    <source>
        <dbReference type="ARBA" id="ARBA00004123"/>
    </source>
</evidence>
<feature type="domain" description="NuBaID C-terminal" evidence="8">
    <location>
        <begin position="257"/>
        <end position="356"/>
    </location>
</feature>
<dbReference type="GO" id="GO:0005634">
    <property type="term" value="C:nucleus"/>
    <property type="evidence" value="ECO:0007669"/>
    <property type="project" value="UniProtKB-SubCell"/>
</dbReference>
<organism evidence="9 10">
    <name type="scientific">Emydomyces testavorans</name>
    <dbReference type="NCBI Taxonomy" id="2070801"/>
    <lineage>
        <taxon>Eukaryota</taxon>
        <taxon>Fungi</taxon>
        <taxon>Dikarya</taxon>
        <taxon>Ascomycota</taxon>
        <taxon>Pezizomycotina</taxon>
        <taxon>Eurotiomycetes</taxon>
        <taxon>Eurotiomycetidae</taxon>
        <taxon>Onygenales</taxon>
        <taxon>Nannizziopsiaceae</taxon>
        <taxon>Emydomyces</taxon>
    </lineage>
</organism>
<name>A0AAF0IIK8_9EURO</name>
<protein>
    <submittedName>
        <fullName evidence="9">Uncharacterized protein</fullName>
    </submittedName>
</protein>
<dbReference type="InterPro" id="IPR012935">
    <property type="entry name" value="NuBaID_N"/>
</dbReference>
<keyword evidence="10" id="KW-1185">Reference proteome</keyword>
<evidence type="ECO:0000256" key="2">
    <source>
        <dbReference type="ARBA" id="ARBA00022723"/>
    </source>
</evidence>
<dbReference type="Proteomes" id="UP001219355">
    <property type="component" value="Chromosome 2"/>
</dbReference>